<reference evidence="1" key="1">
    <citation type="journal article" date="2009" name="Rice">
        <title>De Novo Next Generation Sequencing of Plant Genomes.</title>
        <authorList>
            <person name="Rounsley S."/>
            <person name="Marri P.R."/>
            <person name="Yu Y."/>
            <person name="He R."/>
            <person name="Sisneros N."/>
            <person name="Goicoechea J.L."/>
            <person name="Lee S.J."/>
            <person name="Angelova A."/>
            <person name="Kudrna D."/>
            <person name="Luo M."/>
            <person name="Affourtit J."/>
            <person name="Desany B."/>
            <person name="Knight J."/>
            <person name="Niazi F."/>
            <person name="Egholm M."/>
            <person name="Wing R.A."/>
        </authorList>
    </citation>
    <scope>NUCLEOTIDE SEQUENCE [LARGE SCALE GENOMIC DNA]</scope>
    <source>
        <strain evidence="1">cv. IRGC 105608</strain>
    </source>
</reference>
<evidence type="ECO:0000313" key="1">
    <source>
        <dbReference type="EnsemblPlants" id="OBART07G24560.1"/>
    </source>
</evidence>
<name>A0A0D3GUC3_9ORYZ</name>
<dbReference type="Gramene" id="OBART07G24560.1">
    <property type="protein sequence ID" value="OBART07G24560.1"/>
    <property type="gene ID" value="OBART07G24560"/>
</dbReference>
<dbReference type="AlphaFoldDB" id="A0A0D3GUC3"/>
<dbReference type="EnsemblPlants" id="OBART07G24560.1">
    <property type="protein sequence ID" value="OBART07G24560.1"/>
    <property type="gene ID" value="OBART07G24560"/>
</dbReference>
<dbReference type="Proteomes" id="UP000026960">
    <property type="component" value="Chromosome 7"/>
</dbReference>
<accession>A0A0D3GUC3</accession>
<evidence type="ECO:0000313" key="2">
    <source>
        <dbReference type="Proteomes" id="UP000026960"/>
    </source>
</evidence>
<sequence length="68" mass="7109">MAFLLARRQGSRGHSCCRGRRRGEWRDGRGGEEVIGAADCNCCYRDGGGGWCLGSSDVGGGTENDVGG</sequence>
<reference evidence="1" key="2">
    <citation type="submission" date="2015-03" db="UniProtKB">
        <authorList>
            <consortium name="EnsemblPlants"/>
        </authorList>
    </citation>
    <scope>IDENTIFICATION</scope>
</reference>
<keyword evidence="2" id="KW-1185">Reference proteome</keyword>
<proteinExistence type="predicted"/>
<dbReference type="PaxDb" id="65489-OBART07G24560.1"/>
<protein>
    <submittedName>
        <fullName evidence="1">Uncharacterized protein</fullName>
    </submittedName>
</protein>
<organism evidence="1">
    <name type="scientific">Oryza barthii</name>
    <dbReference type="NCBI Taxonomy" id="65489"/>
    <lineage>
        <taxon>Eukaryota</taxon>
        <taxon>Viridiplantae</taxon>
        <taxon>Streptophyta</taxon>
        <taxon>Embryophyta</taxon>
        <taxon>Tracheophyta</taxon>
        <taxon>Spermatophyta</taxon>
        <taxon>Magnoliopsida</taxon>
        <taxon>Liliopsida</taxon>
        <taxon>Poales</taxon>
        <taxon>Poaceae</taxon>
        <taxon>BOP clade</taxon>
        <taxon>Oryzoideae</taxon>
        <taxon>Oryzeae</taxon>
        <taxon>Oryzinae</taxon>
        <taxon>Oryza</taxon>
    </lineage>
</organism>
<dbReference type="HOGENOM" id="CLU_2797969_0_0_1"/>